<proteinExistence type="predicted"/>
<protein>
    <submittedName>
        <fullName evidence="1">Uncharacterized protein</fullName>
    </submittedName>
</protein>
<feature type="non-terminal residue" evidence="1">
    <location>
        <position position="1"/>
    </location>
</feature>
<accession>A0AAN6WI40</accession>
<evidence type="ECO:0000313" key="1">
    <source>
        <dbReference type="EMBL" id="KAK4182310.1"/>
    </source>
</evidence>
<organism evidence="1 2">
    <name type="scientific">Podospora australis</name>
    <dbReference type="NCBI Taxonomy" id="1536484"/>
    <lineage>
        <taxon>Eukaryota</taxon>
        <taxon>Fungi</taxon>
        <taxon>Dikarya</taxon>
        <taxon>Ascomycota</taxon>
        <taxon>Pezizomycotina</taxon>
        <taxon>Sordariomycetes</taxon>
        <taxon>Sordariomycetidae</taxon>
        <taxon>Sordariales</taxon>
        <taxon>Podosporaceae</taxon>
        <taxon>Podospora</taxon>
    </lineage>
</organism>
<name>A0AAN6WI40_9PEZI</name>
<dbReference type="AlphaFoldDB" id="A0AAN6WI40"/>
<keyword evidence="2" id="KW-1185">Reference proteome</keyword>
<reference evidence="1" key="1">
    <citation type="journal article" date="2023" name="Mol. Phylogenet. Evol.">
        <title>Genome-scale phylogeny and comparative genomics of the fungal order Sordariales.</title>
        <authorList>
            <person name="Hensen N."/>
            <person name="Bonometti L."/>
            <person name="Westerberg I."/>
            <person name="Brannstrom I.O."/>
            <person name="Guillou S."/>
            <person name="Cros-Aarteil S."/>
            <person name="Calhoun S."/>
            <person name="Haridas S."/>
            <person name="Kuo A."/>
            <person name="Mondo S."/>
            <person name="Pangilinan J."/>
            <person name="Riley R."/>
            <person name="LaButti K."/>
            <person name="Andreopoulos B."/>
            <person name="Lipzen A."/>
            <person name="Chen C."/>
            <person name="Yan M."/>
            <person name="Daum C."/>
            <person name="Ng V."/>
            <person name="Clum A."/>
            <person name="Steindorff A."/>
            <person name="Ohm R.A."/>
            <person name="Martin F."/>
            <person name="Silar P."/>
            <person name="Natvig D.O."/>
            <person name="Lalanne C."/>
            <person name="Gautier V."/>
            <person name="Ament-Velasquez S.L."/>
            <person name="Kruys A."/>
            <person name="Hutchinson M.I."/>
            <person name="Powell A.J."/>
            <person name="Barry K."/>
            <person name="Miller A.N."/>
            <person name="Grigoriev I.V."/>
            <person name="Debuchy R."/>
            <person name="Gladieux P."/>
            <person name="Hiltunen Thoren M."/>
            <person name="Johannesson H."/>
        </authorList>
    </citation>
    <scope>NUCLEOTIDE SEQUENCE</scope>
    <source>
        <strain evidence="1">PSN309</strain>
    </source>
</reference>
<dbReference type="EMBL" id="MU864684">
    <property type="protein sequence ID" value="KAK4182310.1"/>
    <property type="molecule type" value="Genomic_DNA"/>
</dbReference>
<sequence length="65" mass="8003">QYSCGHVYQIVAHWCRDYIDTQKRCPPDVRYFENMEHDCGECRPKHPTPWEFMIERNKKSLPRYL</sequence>
<dbReference type="Proteomes" id="UP001302126">
    <property type="component" value="Unassembled WGS sequence"/>
</dbReference>
<comment type="caution">
    <text evidence="1">The sequence shown here is derived from an EMBL/GenBank/DDBJ whole genome shotgun (WGS) entry which is preliminary data.</text>
</comment>
<evidence type="ECO:0000313" key="2">
    <source>
        <dbReference type="Proteomes" id="UP001302126"/>
    </source>
</evidence>
<gene>
    <name evidence="1" type="ORF">QBC35DRAFT_396214</name>
</gene>
<reference evidence="1" key="2">
    <citation type="submission" date="2023-05" db="EMBL/GenBank/DDBJ databases">
        <authorList>
            <consortium name="Lawrence Berkeley National Laboratory"/>
            <person name="Steindorff A."/>
            <person name="Hensen N."/>
            <person name="Bonometti L."/>
            <person name="Westerberg I."/>
            <person name="Brannstrom I.O."/>
            <person name="Guillou S."/>
            <person name="Cros-Aarteil S."/>
            <person name="Calhoun S."/>
            <person name="Haridas S."/>
            <person name="Kuo A."/>
            <person name="Mondo S."/>
            <person name="Pangilinan J."/>
            <person name="Riley R."/>
            <person name="Labutti K."/>
            <person name="Andreopoulos B."/>
            <person name="Lipzen A."/>
            <person name="Chen C."/>
            <person name="Yanf M."/>
            <person name="Daum C."/>
            <person name="Ng V."/>
            <person name="Clum A."/>
            <person name="Ohm R."/>
            <person name="Martin F."/>
            <person name="Silar P."/>
            <person name="Natvig D."/>
            <person name="Lalanne C."/>
            <person name="Gautier V."/>
            <person name="Ament-Velasquez S.L."/>
            <person name="Kruys A."/>
            <person name="Hutchinson M.I."/>
            <person name="Powell A.J."/>
            <person name="Barry K."/>
            <person name="Miller A.N."/>
            <person name="Grigoriev I.V."/>
            <person name="Debuchy R."/>
            <person name="Gladieux P."/>
            <person name="Thoren M.H."/>
            <person name="Johannesson H."/>
        </authorList>
    </citation>
    <scope>NUCLEOTIDE SEQUENCE</scope>
    <source>
        <strain evidence="1">PSN309</strain>
    </source>
</reference>